<dbReference type="SUPFAM" id="SSF52096">
    <property type="entry name" value="ClpP/crotonase"/>
    <property type="match status" value="1"/>
</dbReference>
<accession>A0ABQ2GN22</accession>
<dbReference type="InterPro" id="IPR029045">
    <property type="entry name" value="ClpP/crotonase-like_dom_sf"/>
</dbReference>
<keyword evidence="3" id="KW-1185">Reference proteome</keyword>
<dbReference type="InterPro" id="IPR001753">
    <property type="entry name" value="Enoyl-CoA_hydra/iso"/>
</dbReference>
<proteinExistence type="inferred from homology"/>
<evidence type="ECO:0000256" key="1">
    <source>
        <dbReference type="ARBA" id="ARBA00005254"/>
    </source>
</evidence>
<dbReference type="Gene3D" id="1.10.12.10">
    <property type="entry name" value="Lyase 2-enoyl-coa Hydratase, Chain A, domain 2"/>
    <property type="match status" value="1"/>
</dbReference>
<reference evidence="3" key="1">
    <citation type="journal article" date="2019" name="Int. J. Syst. Evol. Microbiol.">
        <title>The Global Catalogue of Microorganisms (GCM) 10K type strain sequencing project: providing services to taxonomists for standard genome sequencing and annotation.</title>
        <authorList>
            <consortium name="The Broad Institute Genomics Platform"/>
            <consortium name="The Broad Institute Genome Sequencing Center for Infectious Disease"/>
            <person name="Wu L."/>
            <person name="Ma J."/>
        </authorList>
    </citation>
    <scope>NUCLEOTIDE SEQUENCE [LARGE SCALE GENOMIC DNA]</scope>
    <source>
        <strain evidence="3">JCM 15443</strain>
    </source>
</reference>
<comment type="similarity">
    <text evidence="1">Belongs to the enoyl-CoA hydratase/isomerase family.</text>
</comment>
<dbReference type="EMBL" id="BMOM01000005">
    <property type="protein sequence ID" value="GGM03130.1"/>
    <property type="molecule type" value="Genomic_DNA"/>
</dbReference>
<sequence length="290" mass="30871">MTGTDAGAEAASLFTRASVADGPRYAGTMSQDSVILHGTRAGVRTLTLNRPDKLNAANDELLLSLTTALQAAEADDTVRVVVITGAGRGFCAGQDLGDVSGRNMTFTEHLNHTYNPLIRTLRGLNKPVISAVNGVAAGAGASLALAGDIRLWAQSARLIEIFSNIALVPDSGSTWLLPRLVGYHRAFELMALAERVDAAEALRLGLCEHVYPDGTFADEVQAYAERLAARPANALKLTKQALNAALTSTLDDALDQEAALQQLAGDHWEHREGVSAFKEKRAPQFVRENG</sequence>
<dbReference type="PANTHER" id="PTHR43459:SF1">
    <property type="entry name" value="EG:BACN32G11.4 PROTEIN"/>
    <property type="match status" value="1"/>
</dbReference>
<organism evidence="2 3">
    <name type="scientific">Deinococcus aerophilus</name>
    <dbReference type="NCBI Taxonomy" id="522488"/>
    <lineage>
        <taxon>Bacteria</taxon>
        <taxon>Thermotogati</taxon>
        <taxon>Deinococcota</taxon>
        <taxon>Deinococci</taxon>
        <taxon>Deinococcales</taxon>
        <taxon>Deinococcaceae</taxon>
        <taxon>Deinococcus</taxon>
    </lineage>
</organism>
<evidence type="ECO:0000313" key="3">
    <source>
        <dbReference type="Proteomes" id="UP000661918"/>
    </source>
</evidence>
<name>A0ABQ2GN22_9DEIO</name>
<dbReference type="CDD" id="cd06558">
    <property type="entry name" value="crotonase-like"/>
    <property type="match status" value="1"/>
</dbReference>
<dbReference type="Pfam" id="PF00378">
    <property type="entry name" value="ECH_1"/>
    <property type="match status" value="1"/>
</dbReference>
<dbReference type="PANTHER" id="PTHR43459">
    <property type="entry name" value="ENOYL-COA HYDRATASE"/>
    <property type="match status" value="1"/>
</dbReference>
<evidence type="ECO:0000313" key="2">
    <source>
        <dbReference type="EMBL" id="GGM03130.1"/>
    </source>
</evidence>
<protein>
    <submittedName>
        <fullName evidence="2">Enoyl-CoA hydratase</fullName>
    </submittedName>
</protein>
<dbReference type="Proteomes" id="UP000661918">
    <property type="component" value="Unassembled WGS sequence"/>
</dbReference>
<comment type="caution">
    <text evidence="2">The sequence shown here is derived from an EMBL/GenBank/DDBJ whole genome shotgun (WGS) entry which is preliminary data.</text>
</comment>
<dbReference type="Gene3D" id="3.90.226.10">
    <property type="entry name" value="2-enoyl-CoA Hydratase, Chain A, domain 1"/>
    <property type="match status" value="1"/>
</dbReference>
<dbReference type="InterPro" id="IPR014748">
    <property type="entry name" value="Enoyl-CoA_hydra_C"/>
</dbReference>
<gene>
    <name evidence="2" type="ORF">GCM10010841_09480</name>
</gene>